<keyword evidence="3" id="KW-0949">S-adenosyl-L-methionine</keyword>
<evidence type="ECO:0000313" key="7">
    <source>
        <dbReference type="EMBL" id="XCA47540.1"/>
    </source>
</evidence>
<dbReference type="PROSITE" id="PS51683">
    <property type="entry name" value="SAM_OMT_II"/>
    <property type="match status" value="2"/>
</dbReference>
<dbReference type="FunFam" id="3.40.50.150:FF:000294">
    <property type="entry name" value="O-methyltransferase family protein"/>
    <property type="match status" value="1"/>
</dbReference>
<feature type="domain" description="O-methyltransferase C-terminal" evidence="5">
    <location>
        <begin position="355"/>
        <end position="437"/>
    </location>
</feature>
<dbReference type="FunFam" id="1.10.10.10:FF:000836">
    <property type="entry name" value="O-methyltransferase family protein"/>
    <property type="match status" value="1"/>
</dbReference>
<dbReference type="Pfam" id="PF00891">
    <property type="entry name" value="Methyltransf_2"/>
    <property type="match status" value="2"/>
</dbReference>
<feature type="domain" description="O-methyltransferase dimerisation" evidence="6">
    <location>
        <begin position="28"/>
        <end position="112"/>
    </location>
</feature>
<accession>A0AAU7YPH6</accession>
<name>A0AAU7YPH6_MEDSA</name>
<keyword evidence="1" id="KW-0489">Methyltransferase</keyword>
<keyword evidence="2" id="KW-0808">Transferase</keyword>
<dbReference type="GO" id="GO:0008757">
    <property type="term" value="F:S-adenosylmethionine-dependent methyltransferase activity"/>
    <property type="evidence" value="ECO:0007669"/>
    <property type="project" value="UniProtKB-ARBA"/>
</dbReference>
<evidence type="ECO:0000256" key="4">
    <source>
        <dbReference type="ARBA" id="ARBA00038277"/>
    </source>
</evidence>
<dbReference type="Gene3D" id="3.40.50.150">
    <property type="entry name" value="Vaccinia Virus protein VP39"/>
    <property type="match status" value="2"/>
</dbReference>
<organism evidence="7">
    <name type="scientific">Medicago sativa</name>
    <name type="common">Alfalfa</name>
    <dbReference type="NCBI Taxonomy" id="3879"/>
    <lineage>
        <taxon>Eukaryota</taxon>
        <taxon>Viridiplantae</taxon>
        <taxon>Streptophyta</taxon>
        <taxon>Embryophyta</taxon>
        <taxon>Tracheophyta</taxon>
        <taxon>Spermatophyta</taxon>
        <taxon>Magnoliopsida</taxon>
        <taxon>eudicotyledons</taxon>
        <taxon>Gunneridae</taxon>
        <taxon>Pentapetalae</taxon>
        <taxon>rosids</taxon>
        <taxon>fabids</taxon>
        <taxon>Fabales</taxon>
        <taxon>Fabaceae</taxon>
        <taxon>Papilionoideae</taxon>
        <taxon>50 kb inversion clade</taxon>
        <taxon>NPAAA clade</taxon>
        <taxon>Hologalegina</taxon>
        <taxon>IRL clade</taxon>
        <taxon>Trifolieae</taxon>
        <taxon>Medicago</taxon>
    </lineage>
</organism>
<dbReference type="GO" id="GO:0008171">
    <property type="term" value="F:O-methyltransferase activity"/>
    <property type="evidence" value="ECO:0007669"/>
    <property type="project" value="InterPro"/>
</dbReference>
<protein>
    <submittedName>
        <fullName evidence="7">ASMT acetylserotonin O-methyltransferase</fullName>
    </submittedName>
</protein>
<dbReference type="InterPro" id="IPR036390">
    <property type="entry name" value="WH_DNA-bd_sf"/>
</dbReference>
<evidence type="ECO:0000259" key="5">
    <source>
        <dbReference type="Pfam" id="PF00891"/>
    </source>
</evidence>
<dbReference type="SUPFAM" id="SSF53335">
    <property type="entry name" value="S-adenosyl-L-methionine-dependent methyltransferases"/>
    <property type="match status" value="2"/>
</dbReference>
<reference evidence="7" key="1">
    <citation type="submission" date="2024-06" db="EMBL/GenBank/DDBJ databases">
        <authorList>
            <person name="Hang J."/>
            <person name="Ma D."/>
            <person name="Liu X."/>
        </authorList>
    </citation>
    <scope>NUCLEOTIDE SEQUENCE</scope>
</reference>
<evidence type="ECO:0000256" key="3">
    <source>
        <dbReference type="ARBA" id="ARBA00022691"/>
    </source>
</evidence>
<feature type="domain" description="O-methyltransferase C-terminal" evidence="5">
    <location>
        <begin position="134"/>
        <end position="343"/>
    </location>
</feature>
<dbReference type="GO" id="GO:0032259">
    <property type="term" value="P:methylation"/>
    <property type="evidence" value="ECO:0007669"/>
    <property type="project" value="UniProtKB-KW"/>
</dbReference>
<dbReference type="Gene3D" id="1.10.10.10">
    <property type="entry name" value="Winged helix-like DNA-binding domain superfamily/Winged helix DNA-binding domain"/>
    <property type="match status" value="1"/>
</dbReference>
<proteinExistence type="evidence at transcript level"/>
<dbReference type="GO" id="GO:0046983">
    <property type="term" value="F:protein dimerization activity"/>
    <property type="evidence" value="ECO:0007669"/>
    <property type="project" value="InterPro"/>
</dbReference>
<dbReference type="PANTHER" id="PTHR11746">
    <property type="entry name" value="O-METHYLTRANSFERASE"/>
    <property type="match status" value="1"/>
</dbReference>
<dbReference type="Pfam" id="PF08100">
    <property type="entry name" value="Dimerisation"/>
    <property type="match status" value="1"/>
</dbReference>
<dbReference type="InterPro" id="IPR029063">
    <property type="entry name" value="SAM-dependent_MTases_sf"/>
</dbReference>
<evidence type="ECO:0000256" key="1">
    <source>
        <dbReference type="ARBA" id="ARBA00022603"/>
    </source>
</evidence>
<dbReference type="InterPro" id="IPR001077">
    <property type="entry name" value="COMT_C"/>
</dbReference>
<dbReference type="InterPro" id="IPR012967">
    <property type="entry name" value="COMT_dimerisation"/>
</dbReference>
<evidence type="ECO:0000256" key="2">
    <source>
        <dbReference type="ARBA" id="ARBA00022679"/>
    </source>
</evidence>
<evidence type="ECO:0000259" key="6">
    <source>
        <dbReference type="Pfam" id="PF08100"/>
    </source>
</evidence>
<dbReference type="InterPro" id="IPR016461">
    <property type="entry name" value="COMT-like"/>
</dbReference>
<dbReference type="InterPro" id="IPR036388">
    <property type="entry name" value="WH-like_DNA-bd_sf"/>
</dbReference>
<dbReference type="SUPFAM" id="SSF46785">
    <property type="entry name" value="Winged helix' DNA-binding domain"/>
    <property type="match status" value="1"/>
</dbReference>
<dbReference type="AlphaFoldDB" id="A0AAU7YPH6"/>
<comment type="similarity">
    <text evidence="4">Belongs to the class I-like SAM-binding methyltransferase superfamily. Cation-independent O-methyltransferase family.</text>
</comment>
<gene>
    <name evidence="7" type="primary">ASMT</name>
</gene>
<sequence>MGEIHSEVTWEKEEEEEKEEAQAQVEIWKYIFGFVELSVVKCAIELGIAEAIEKHKKPMSLLELSSTLKCDSTYLNRIMRFLTHRKIFKTMNTNHDDYPSYVQTPLSRRLIRNGEHSMAAILLLESSPVMVAPWLSLSDRVLVNGNPSFEKVHGEDLWRYAASNLDHSNLINDAMACDAKVVVPAIVEGCSEVFDGVGSLVDVGGGNGTTMNILAKAFPRIRGINFDLPHVIDMAPKYDGVEHVAGDMFTSVPKADAAIIKWVLHDWGDEECIQILKNCREAFPKENGKVIIVEAVIEEGEEGKHKYKDVGLMLDMVMMAHTNIGKERTLKEWEYVIKMAGFKAFIVKSINAVQSWVLHDWGDEECIQILKNCREAIPKENGKVIIVEAVIEEGEEGKHKYKDVGLMLDMVMMAYTNIGKERTLKEWKYVIKMAGFKAFIVKSINAVQSVIVASC</sequence>
<dbReference type="EMBL" id="PP915624">
    <property type="protein sequence ID" value="XCA47540.1"/>
    <property type="molecule type" value="mRNA"/>
</dbReference>